<dbReference type="PROSITE" id="PS50048">
    <property type="entry name" value="ZN2_CY6_FUNGAL_2"/>
    <property type="match status" value="1"/>
</dbReference>
<reference evidence="8" key="1">
    <citation type="submission" date="2021-06" db="EMBL/GenBank/DDBJ databases">
        <authorList>
            <person name="Kallberg Y."/>
            <person name="Tangrot J."/>
            <person name="Rosling A."/>
        </authorList>
    </citation>
    <scope>NUCLEOTIDE SEQUENCE</scope>
    <source>
        <strain evidence="8">87-6 pot B 2015</strain>
    </source>
</reference>
<keyword evidence="4" id="KW-0804">Transcription</keyword>
<comment type="caution">
    <text evidence="8">The sequence shown here is derived from an EMBL/GenBank/DDBJ whole genome shotgun (WGS) entry which is preliminary data.</text>
</comment>
<dbReference type="InterPro" id="IPR001138">
    <property type="entry name" value="Zn2Cys6_DnaBD"/>
</dbReference>
<evidence type="ECO:0000259" key="7">
    <source>
        <dbReference type="PROSITE" id="PS50048"/>
    </source>
</evidence>
<dbReference type="PROSITE" id="PS00463">
    <property type="entry name" value="ZN2_CY6_FUNGAL_1"/>
    <property type="match status" value="1"/>
</dbReference>
<dbReference type="Pfam" id="PF04082">
    <property type="entry name" value="Fungal_trans"/>
    <property type="match status" value="1"/>
</dbReference>
<evidence type="ECO:0000313" key="9">
    <source>
        <dbReference type="Proteomes" id="UP000789375"/>
    </source>
</evidence>
<evidence type="ECO:0000256" key="6">
    <source>
        <dbReference type="SAM" id="MobiDB-lite"/>
    </source>
</evidence>
<dbReference type="EMBL" id="CAJVPP010000133">
    <property type="protein sequence ID" value="CAG8446131.1"/>
    <property type="molecule type" value="Genomic_DNA"/>
</dbReference>
<dbReference type="SUPFAM" id="SSF57701">
    <property type="entry name" value="Zn2/Cys6 DNA-binding domain"/>
    <property type="match status" value="1"/>
</dbReference>
<dbReference type="InterPro" id="IPR050815">
    <property type="entry name" value="TF_fung"/>
</dbReference>
<dbReference type="AlphaFoldDB" id="A0A9N8VC95"/>
<keyword evidence="5" id="KW-0539">Nucleus</keyword>
<dbReference type="GO" id="GO:0006351">
    <property type="term" value="P:DNA-templated transcription"/>
    <property type="evidence" value="ECO:0007669"/>
    <property type="project" value="InterPro"/>
</dbReference>
<feature type="region of interest" description="Disordered" evidence="6">
    <location>
        <begin position="113"/>
        <end position="151"/>
    </location>
</feature>
<feature type="compositionally biased region" description="Basic and acidic residues" evidence="6">
    <location>
        <begin position="228"/>
        <end position="246"/>
    </location>
</feature>
<dbReference type="SMART" id="SM00906">
    <property type="entry name" value="Fungal_trans"/>
    <property type="match status" value="1"/>
</dbReference>
<name>A0A9N8VC95_FUNMO</name>
<evidence type="ECO:0000256" key="1">
    <source>
        <dbReference type="ARBA" id="ARBA00004123"/>
    </source>
</evidence>
<dbReference type="InterPro" id="IPR007219">
    <property type="entry name" value="XnlR_reg_dom"/>
</dbReference>
<keyword evidence="9" id="KW-1185">Reference proteome</keyword>
<dbReference type="InterPro" id="IPR036864">
    <property type="entry name" value="Zn2-C6_fun-type_DNA-bd_sf"/>
</dbReference>
<keyword evidence="3" id="KW-0805">Transcription regulation</keyword>
<dbReference type="Gene3D" id="4.10.240.10">
    <property type="entry name" value="Zn(2)-C6 fungal-type DNA-binding domain"/>
    <property type="match status" value="1"/>
</dbReference>
<dbReference type="GO" id="GO:0003677">
    <property type="term" value="F:DNA binding"/>
    <property type="evidence" value="ECO:0007669"/>
    <property type="project" value="InterPro"/>
</dbReference>
<feature type="region of interest" description="Disordered" evidence="6">
    <location>
        <begin position="227"/>
        <end position="246"/>
    </location>
</feature>
<dbReference type="Proteomes" id="UP000789375">
    <property type="component" value="Unassembled WGS sequence"/>
</dbReference>
<dbReference type="PANTHER" id="PTHR47338">
    <property type="entry name" value="ZN(II)2CYS6 TRANSCRIPTION FACTOR (EUROFUNG)-RELATED"/>
    <property type="match status" value="1"/>
</dbReference>
<evidence type="ECO:0000256" key="3">
    <source>
        <dbReference type="ARBA" id="ARBA00023015"/>
    </source>
</evidence>
<dbReference type="GO" id="GO:0005634">
    <property type="term" value="C:nucleus"/>
    <property type="evidence" value="ECO:0007669"/>
    <property type="project" value="UniProtKB-SubCell"/>
</dbReference>
<evidence type="ECO:0000256" key="4">
    <source>
        <dbReference type="ARBA" id="ARBA00023163"/>
    </source>
</evidence>
<accession>A0A9N8VC95</accession>
<evidence type="ECO:0000256" key="2">
    <source>
        <dbReference type="ARBA" id="ARBA00022723"/>
    </source>
</evidence>
<evidence type="ECO:0000256" key="5">
    <source>
        <dbReference type="ARBA" id="ARBA00023242"/>
    </source>
</evidence>
<protein>
    <submittedName>
        <fullName evidence="8">11125_t:CDS:1</fullName>
    </submittedName>
</protein>
<keyword evidence="2" id="KW-0479">Metal-binding</keyword>
<comment type="subcellular location">
    <subcellularLocation>
        <location evidence="1">Nucleus</location>
    </subcellularLocation>
</comment>
<gene>
    <name evidence="8" type="ORF">FMOSSE_LOCUS1188</name>
</gene>
<feature type="domain" description="Zn(2)-C6 fungal-type" evidence="7">
    <location>
        <begin position="35"/>
        <end position="65"/>
    </location>
</feature>
<dbReference type="CDD" id="cd00067">
    <property type="entry name" value="GAL4"/>
    <property type="match status" value="1"/>
</dbReference>
<dbReference type="CDD" id="cd12148">
    <property type="entry name" value="fungal_TF_MHR"/>
    <property type="match status" value="1"/>
</dbReference>
<dbReference type="SMART" id="SM00066">
    <property type="entry name" value="GAL4"/>
    <property type="match status" value="1"/>
</dbReference>
<organism evidence="8 9">
    <name type="scientific">Funneliformis mosseae</name>
    <name type="common">Endomycorrhizal fungus</name>
    <name type="synonym">Glomus mosseae</name>
    <dbReference type="NCBI Taxonomy" id="27381"/>
    <lineage>
        <taxon>Eukaryota</taxon>
        <taxon>Fungi</taxon>
        <taxon>Fungi incertae sedis</taxon>
        <taxon>Mucoromycota</taxon>
        <taxon>Glomeromycotina</taxon>
        <taxon>Glomeromycetes</taxon>
        <taxon>Glomerales</taxon>
        <taxon>Glomeraceae</taxon>
        <taxon>Funneliformis</taxon>
    </lineage>
</organism>
<dbReference type="GO" id="GO:0000981">
    <property type="term" value="F:DNA-binding transcription factor activity, RNA polymerase II-specific"/>
    <property type="evidence" value="ECO:0007669"/>
    <property type="project" value="InterPro"/>
</dbReference>
<dbReference type="Pfam" id="PF00172">
    <property type="entry name" value="Zn_clus"/>
    <property type="match status" value="1"/>
</dbReference>
<dbReference type="PANTHER" id="PTHR47338:SF5">
    <property type="entry name" value="ZN(II)2CYS6 TRANSCRIPTION FACTOR (EUROFUNG)"/>
    <property type="match status" value="1"/>
</dbReference>
<feature type="compositionally biased region" description="Low complexity" evidence="6">
    <location>
        <begin position="128"/>
        <end position="151"/>
    </location>
</feature>
<dbReference type="PRINTS" id="PR00755">
    <property type="entry name" value="AFLATOXINBRP"/>
</dbReference>
<sequence length="890" mass="100481">MDMSAFLTATVDIGNNLATNSTETQPSKRRRLTQACDACRKKKVKCSGDKPTCNNCMRLGATCTYLPSTRKRGPRVGLVESLEKRLQQMEKLLQPLKEQGIVDDVEDKKSVKKPRLNIDNVEPKSEFSVNNNYTSNNTSNTSHNTDDQQSQSQFGQAAFINIFSQQSQIQQTIQEQIYNEDKSGNTSNEDDVSEELIFFGKSAAKPGFRNRNELFIHCNQDLPMICDSSEHNEHSPSSESSNSKDIDSIIPSVNSVIRSRNGLPPVDIVEHLAACFFRNIDIQMPMFHEATFMRHLRQNKVGPFLVFAICAVSARFSKNPSIIRKPPYLSGEPFAAIANDYMFDTFDCPSVEHVQGLVLLSVHMYGIGNGSRAWMYSGMAVRLAQELGLHKVDEETSESNSSKSSPEYTFIQKEIKRRTFWSCFLLDRFSACALGRPTLIDEDDCDVKLPCSESVWNIEHPLENPSIDEFLKVGQIKHDVRLTLANFGISACLVSVTALLGRVCQHVNRSKPYNALPTWDPNSQFTVLEKELEDWYSSLTPHYTYTREKMLQLMADGLGPAFASIHLLYYSAIVVLNRPNIAPLQNEEVASCHLEFMRASAERCSAAAKFVSSIAADISEHGCQFMCPFILYPIFATTTIHFNDIYSSDVRIAEEAKMNLSINENFLRLMGPYWAMSSKLYCIVKEIRKAQSAQSDHQKCKELTKNVFFFKRKGSEQGIPVMDPDVGPKKYWNRVDETNLDNISSIILPEQLSIPSRMYNDATFMGGDYLSNFLRSPDPLSPRALRLRKDDDNSDQNDNYLEFNYLPQDLNFNNVQAPPAFVYDGYPMIEFPLDWLPAEDRVVPLNRPAKHWTDINGNIINPVIEDTPNGSFITSATTSTGDINMNPLLI</sequence>
<proteinExistence type="predicted"/>
<evidence type="ECO:0000313" key="8">
    <source>
        <dbReference type="EMBL" id="CAG8446131.1"/>
    </source>
</evidence>
<dbReference type="GO" id="GO:0008270">
    <property type="term" value="F:zinc ion binding"/>
    <property type="evidence" value="ECO:0007669"/>
    <property type="project" value="InterPro"/>
</dbReference>